<protein>
    <submittedName>
        <fullName evidence="2">Uncharacterized protein</fullName>
    </submittedName>
</protein>
<dbReference type="AlphaFoldDB" id="A0A6J4MJ93"/>
<sequence>KGAAHHPADREPVGDTDPGTPLQAADRQGQEQEAVGAVDQPAQRPARRLRHRQVRADLHRQRRAHQPARGPVSRGRGARAVPRGAGQRRERLRDPVRHPLQRHVLRQERDGRQPELHRRPRPPRDPRRPRRGARQAGLRAAQRRPTL</sequence>
<feature type="region of interest" description="Disordered" evidence="1">
    <location>
        <begin position="1"/>
        <end position="147"/>
    </location>
</feature>
<name>A0A6J4MJ93_9ACTN</name>
<accession>A0A6J4MJ93</accession>
<dbReference type="EMBL" id="CADCUK010000013">
    <property type="protein sequence ID" value="CAA9360888.1"/>
    <property type="molecule type" value="Genomic_DNA"/>
</dbReference>
<gene>
    <name evidence="2" type="ORF">AVDCRST_MAG47-167</name>
</gene>
<organism evidence="2">
    <name type="scientific">uncultured Nocardioidaceae bacterium</name>
    <dbReference type="NCBI Taxonomy" id="253824"/>
    <lineage>
        <taxon>Bacteria</taxon>
        <taxon>Bacillati</taxon>
        <taxon>Actinomycetota</taxon>
        <taxon>Actinomycetes</taxon>
        <taxon>Propionibacteriales</taxon>
        <taxon>Nocardioidaceae</taxon>
        <taxon>environmental samples</taxon>
    </lineage>
</organism>
<feature type="compositionally biased region" description="Low complexity" evidence="1">
    <location>
        <begin position="134"/>
        <end position="147"/>
    </location>
</feature>
<evidence type="ECO:0000313" key="2">
    <source>
        <dbReference type="EMBL" id="CAA9360888.1"/>
    </source>
</evidence>
<evidence type="ECO:0000256" key="1">
    <source>
        <dbReference type="SAM" id="MobiDB-lite"/>
    </source>
</evidence>
<proteinExistence type="predicted"/>
<feature type="non-terminal residue" evidence="2">
    <location>
        <position position="147"/>
    </location>
</feature>
<feature type="compositionally biased region" description="Basic and acidic residues" evidence="1">
    <location>
        <begin position="87"/>
        <end position="97"/>
    </location>
</feature>
<feature type="compositionally biased region" description="Basic and acidic residues" evidence="1">
    <location>
        <begin position="1"/>
        <end position="13"/>
    </location>
</feature>
<reference evidence="2" key="1">
    <citation type="submission" date="2020-02" db="EMBL/GenBank/DDBJ databases">
        <authorList>
            <person name="Meier V. D."/>
        </authorList>
    </citation>
    <scope>NUCLEOTIDE SEQUENCE</scope>
    <source>
        <strain evidence="2">AVDCRST_MAG47</strain>
    </source>
</reference>
<feature type="compositionally biased region" description="Low complexity" evidence="1">
    <location>
        <begin position="74"/>
        <end position="85"/>
    </location>
</feature>
<feature type="compositionally biased region" description="Basic and acidic residues" evidence="1">
    <location>
        <begin position="105"/>
        <end position="126"/>
    </location>
</feature>
<feature type="non-terminal residue" evidence="2">
    <location>
        <position position="1"/>
    </location>
</feature>